<feature type="signal peptide" evidence="1">
    <location>
        <begin position="1"/>
        <end position="31"/>
    </location>
</feature>
<keyword evidence="3" id="KW-1185">Reference proteome</keyword>
<evidence type="ECO:0000313" key="2">
    <source>
        <dbReference type="EMBL" id="KAE8397781.1"/>
    </source>
</evidence>
<feature type="chain" id="PRO_5024889980" description="Secreted protein" evidence="1">
    <location>
        <begin position="32"/>
        <end position="115"/>
    </location>
</feature>
<evidence type="ECO:0000313" key="3">
    <source>
        <dbReference type="Proteomes" id="UP000325579"/>
    </source>
</evidence>
<dbReference type="GeneID" id="43668410"/>
<proteinExistence type="predicted"/>
<dbReference type="RefSeq" id="XP_031935100.1">
    <property type="nucleotide sequence ID" value="XM_032083719.1"/>
</dbReference>
<evidence type="ECO:0008006" key="4">
    <source>
        <dbReference type="Google" id="ProtNLM"/>
    </source>
</evidence>
<keyword evidence="1" id="KW-0732">Signal</keyword>
<accession>A0A5N7CUI0</accession>
<dbReference type="Proteomes" id="UP000325579">
    <property type="component" value="Unassembled WGS sequence"/>
</dbReference>
<evidence type="ECO:0000256" key="1">
    <source>
        <dbReference type="SAM" id="SignalP"/>
    </source>
</evidence>
<reference evidence="2 3" key="1">
    <citation type="submission" date="2019-04" db="EMBL/GenBank/DDBJ databases">
        <authorList>
            <consortium name="DOE Joint Genome Institute"/>
            <person name="Mondo S."/>
            <person name="Kjaerbolling I."/>
            <person name="Vesth T."/>
            <person name="Frisvad J.C."/>
            <person name="Nybo J.L."/>
            <person name="Theobald S."/>
            <person name="Kildgaard S."/>
            <person name="Isbrandt T."/>
            <person name="Kuo A."/>
            <person name="Sato A."/>
            <person name="Lyhne E.K."/>
            <person name="Kogle M.E."/>
            <person name="Wiebenga A."/>
            <person name="Kun R.S."/>
            <person name="Lubbers R.J."/>
            <person name="Makela M.R."/>
            <person name="Barry K."/>
            <person name="Chovatia M."/>
            <person name="Clum A."/>
            <person name="Daum C."/>
            <person name="Haridas S."/>
            <person name="He G."/>
            <person name="LaButti K."/>
            <person name="Lipzen A."/>
            <person name="Riley R."/>
            <person name="Salamov A."/>
            <person name="Simmons B.A."/>
            <person name="Magnuson J.K."/>
            <person name="Henrissat B."/>
            <person name="Mortensen U.H."/>
            <person name="Larsen T.O."/>
            <person name="Devries R.P."/>
            <person name="Grigoriev I.V."/>
            <person name="Machida M."/>
            <person name="Baker S.E."/>
            <person name="Andersen M.R."/>
            <person name="Cantor M.N."/>
            <person name="Hua S.X."/>
        </authorList>
    </citation>
    <scope>NUCLEOTIDE SEQUENCE [LARGE SCALE GENOMIC DNA]</scope>
    <source>
        <strain evidence="2 3">CBS 119388</strain>
    </source>
</reference>
<dbReference type="EMBL" id="ML736878">
    <property type="protein sequence ID" value="KAE8397781.1"/>
    <property type="molecule type" value="Genomic_DNA"/>
</dbReference>
<sequence length="115" mass="13006">MISLMMRTMGPIVLVVGYELSTAWWFTGSSAQNRTGRSCPQCVPCSQMLPMVVVLRFGGRASEMWPVSQAGLRRMFSPCYKLRWYRPANHGIWGAGAAWRRFIILSEYEAVIDVA</sequence>
<dbReference type="AlphaFoldDB" id="A0A5N7CUI0"/>
<organism evidence="2 3">
    <name type="scientific">Aspergillus pseudonomiae</name>
    <dbReference type="NCBI Taxonomy" id="1506151"/>
    <lineage>
        <taxon>Eukaryota</taxon>
        <taxon>Fungi</taxon>
        <taxon>Dikarya</taxon>
        <taxon>Ascomycota</taxon>
        <taxon>Pezizomycotina</taxon>
        <taxon>Eurotiomycetes</taxon>
        <taxon>Eurotiomycetidae</taxon>
        <taxon>Eurotiales</taxon>
        <taxon>Aspergillaceae</taxon>
        <taxon>Aspergillus</taxon>
        <taxon>Aspergillus subgen. Circumdati</taxon>
    </lineage>
</organism>
<gene>
    <name evidence="2" type="ORF">BDV37DRAFT_264870</name>
</gene>
<name>A0A5N7CUI0_9EURO</name>
<protein>
    <recommendedName>
        <fullName evidence="4">Secreted protein</fullName>
    </recommendedName>
</protein>